<feature type="region of interest" description="Disordered" evidence="7">
    <location>
        <begin position="325"/>
        <end position="348"/>
    </location>
</feature>
<evidence type="ECO:0000256" key="1">
    <source>
        <dbReference type="ARBA" id="ARBA00004201"/>
    </source>
</evidence>
<feature type="region of interest" description="Disordered" evidence="7">
    <location>
        <begin position="260"/>
        <end position="286"/>
    </location>
</feature>
<keyword evidence="6" id="KW-0175">Coiled coil</keyword>
<evidence type="ECO:0000256" key="6">
    <source>
        <dbReference type="ARBA" id="ARBA00023054"/>
    </source>
</evidence>
<dbReference type="InterPro" id="IPR032401">
    <property type="entry name" value="EDC4_WD40"/>
</dbReference>
<dbReference type="Gene3D" id="6.10.140.270">
    <property type="match status" value="1"/>
</dbReference>
<protein>
    <submittedName>
        <fullName evidence="10">Putative enhancer of mrna-decapping protein 4 isoform x3</fullName>
    </submittedName>
</protein>
<dbReference type="Pfam" id="PF21289">
    <property type="entry name" value="EDC4_C"/>
    <property type="match status" value="1"/>
</dbReference>
<feature type="compositionally biased region" description="Low complexity" evidence="7">
    <location>
        <begin position="395"/>
        <end position="410"/>
    </location>
</feature>
<evidence type="ECO:0000256" key="7">
    <source>
        <dbReference type="SAM" id="MobiDB-lite"/>
    </source>
</evidence>
<dbReference type="AlphaFoldDB" id="A0A147BRC6"/>
<comment type="subcellular location">
    <subcellularLocation>
        <location evidence="1">Cytoplasm</location>
        <location evidence="1">P-body</location>
    </subcellularLocation>
</comment>
<dbReference type="GO" id="GO:0031087">
    <property type="term" value="P:deadenylation-independent decapping of nuclear-transcribed mRNA"/>
    <property type="evidence" value="ECO:0007669"/>
    <property type="project" value="InterPro"/>
</dbReference>
<name>A0A147BRC6_IXORI</name>
<dbReference type="PANTHER" id="PTHR15598">
    <property type="entry name" value="ENHANCER OF MRNA-DECAPPING PROTEIN 4"/>
    <property type="match status" value="1"/>
</dbReference>
<evidence type="ECO:0000256" key="2">
    <source>
        <dbReference type="ARBA" id="ARBA00009639"/>
    </source>
</evidence>
<evidence type="ECO:0000256" key="4">
    <source>
        <dbReference type="ARBA" id="ARBA00022574"/>
    </source>
</evidence>
<evidence type="ECO:0000256" key="3">
    <source>
        <dbReference type="ARBA" id="ARBA00022490"/>
    </source>
</evidence>
<comment type="similarity">
    <text evidence="2">Belongs to the WD repeat EDC4 family.</text>
</comment>
<feature type="compositionally biased region" description="Basic and acidic residues" evidence="7">
    <location>
        <begin position="261"/>
        <end position="283"/>
    </location>
</feature>
<dbReference type="Gene3D" id="1.10.220.100">
    <property type="entry name" value="conserved c-terminal region of ge- 1"/>
    <property type="match status" value="1"/>
</dbReference>
<reference evidence="10" key="1">
    <citation type="journal article" date="2018" name="PLoS Negl. Trop. Dis.">
        <title>Sialome diversity of ticks revealed by RNAseq of single tick salivary glands.</title>
        <authorList>
            <person name="Perner J."/>
            <person name="Kropackova S."/>
            <person name="Kopacek P."/>
            <person name="Ribeiro J.M."/>
        </authorList>
    </citation>
    <scope>NUCLEOTIDE SEQUENCE</scope>
    <source>
        <strain evidence="10">Siblings of single egg batch collected in Ceske Budejovice</strain>
        <tissue evidence="10">Salivary glands</tissue>
    </source>
</reference>
<evidence type="ECO:0000313" key="10">
    <source>
        <dbReference type="EMBL" id="JAR93306.1"/>
    </source>
</evidence>
<dbReference type="PANTHER" id="PTHR15598:SF5">
    <property type="entry name" value="ENHANCER OF MRNA-DECAPPING PROTEIN 4"/>
    <property type="match status" value="1"/>
</dbReference>
<organism evidence="10">
    <name type="scientific">Ixodes ricinus</name>
    <name type="common">Common tick</name>
    <name type="synonym">Acarus ricinus</name>
    <dbReference type="NCBI Taxonomy" id="34613"/>
    <lineage>
        <taxon>Eukaryota</taxon>
        <taxon>Metazoa</taxon>
        <taxon>Ecdysozoa</taxon>
        <taxon>Arthropoda</taxon>
        <taxon>Chelicerata</taxon>
        <taxon>Arachnida</taxon>
        <taxon>Acari</taxon>
        <taxon>Parasitiformes</taxon>
        <taxon>Ixodida</taxon>
        <taxon>Ixodoidea</taxon>
        <taxon>Ixodidae</taxon>
        <taxon>Ixodinae</taxon>
        <taxon>Ixodes</taxon>
    </lineage>
</organism>
<feature type="domain" description="Enhancer of mRNA-decapping protein 4 WD40 repeat region" evidence="8">
    <location>
        <begin position="22"/>
        <end position="137"/>
    </location>
</feature>
<dbReference type="FunFam" id="1.10.220.100:FF:000001">
    <property type="entry name" value="Enhancer of mRNA-decapping protein 4"/>
    <property type="match status" value="1"/>
</dbReference>
<dbReference type="GO" id="GO:0000932">
    <property type="term" value="C:P-body"/>
    <property type="evidence" value="ECO:0007669"/>
    <property type="project" value="UniProtKB-SubCell"/>
</dbReference>
<proteinExistence type="inferred from homology"/>
<feature type="compositionally biased region" description="Polar residues" evidence="7">
    <location>
        <begin position="325"/>
        <end position="342"/>
    </location>
</feature>
<evidence type="ECO:0000256" key="5">
    <source>
        <dbReference type="ARBA" id="ARBA00022737"/>
    </source>
</evidence>
<dbReference type="InterPro" id="IPR045152">
    <property type="entry name" value="EDC4-like"/>
</dbReference>
<evidence type="ECO:0000259" key="9">
    <source>
        <dbReference type="Pfam" id="PF21289"/>
    </source>
</evidence>
<dbReference type="EMBL" id="GEGO01002098">
    <property type="protein sequence ID" value="JAR93306.1"/>
    <property type="molecule type" value="Transcribed_RNA"/>
</dbReference>
<feature type="domain" description="Enhancer of mRNA-decapping protein 4 C-terminal" evidence="9">
    <location>
        <begin position="853"/>
        <end position="970"/>
    </location>
</feature>
<keyword evidence="4" id="KW-0853">WD repeat</keyword>
<dbReference type="InterPro" id="IPR049404">
    <property type="entry name" value="EDC4_C"/>
</dbReference>
<dbReference type="Pfam" id="PF16529">
    <property type="entry name" value="Ge1_WD40"/>
    <property type="match status" value="1"/>
</dbReference>
<keyword evidence="5" id="KW-0677">Repeat</keyword>
<evidence type="ECO:0000259" key="8">
    <source>
        <dbReference type="Pfam" id="PF16529"/>
    </source>
</evidence>
<accession>A0A147BRC6</accession>
<feature type="region of interest" description="Disordered" evidence="7">
    <location>
        <begin position="371"/>
        <end position="414"/>
    </location>
</feature>
<keyword evidence="3" id="KW-0963">Cytoplasm</keyword>
<sequence length="980" mass="107032">MLHSRLMALPWPLQVPMVKSVFFQVYTQEAMIPKCLHRWVPHKKKPISCLFFLDNVKSCSPDTQFWRFALTGAEHNTELKLWSCMTWACLQTIRFFVAPDDPGQLPAFKAEIDPSASYLVLSDIHRKVVYVAQLQIDEQYKEGRLVSLAQFPVILPVLSFTVVEAVRCRFKPSTDTEHVDRLDAEHQAADGEEEVRGSEKRHEGTLVRLFWMNTKSLQACHIVYPTAVASSAASIRTLSQHSLVSGCTDHLSELGLDAEEAEKSKEEEYFPDKAVSEDTRDPTPSDFSTAEVLLTPSDFTSPSHVTILTSTNAAAGPLVVTPCTLTPANHSGDSDSATSLSEETPDGMPLLESIPLLEAMTAETPLLAETRPCQSGEDDGPAAGEPEPPREVAKSTQRPSSQQSTTSTSSHEVADILAPSERLANASHSTEEEEELDLGLDYDSAAEELQPIGGQSEGGGALLAPPVEVPLVSACDETYVEESSQGKGDGAWPELPSSTEAYAAVASGLAPVLPPVPPPVPVEELQLLATQQLEQTSALAQSLAALASQVQRMSEQHSQTDDLLSSLVAENRATRAALTRFEATMAQLSSEQRISAEKQANAVVQHLSSSLSASLDKSISREMKTSVVPVVCQTMDGMCSEVSKRLEATEVTVKDSVSKMTKSKALIEAVSQATSIAVQPHVTANCREILQNTLIPTVEHLCQNLFLRLNESFSRGTREFVHQVQVYLEKKSKERVDEMTKNVRQSVERHLQSSERYMQASVRNLQESLAIPDLQGPMERAVHEAVQGLGAAVHQSLAGQQEQLLAALKEELRETLKESVAQAAAEGATVRSQMATPVPMADPQLLQQQIGLLVRQGHYNTAFQQALSVADLSVVVATCEMVSPSSLFDASPCPLQQPVLLSLIQQLCADLAANTDLKLRYLEEAVLSLDREYPVTKEHVKAILTLLCQKLNKFLVTQPKHQLARNVKRLLMVSQSLLTS</sequence>
<dbReference type="InterPro" id="IPR044938">
    <property type="entry name" value="EDC4_C_sf"/>
</dbReference>